<dbReference type="GO" id="GO:0106388">
    <property type="term" value="F:rRNA small subunit aminocarboxypropyltransferase activity"/>
    <property type="evidence" value="ECO:0007669"/>
    <property type="project" value="InterPro"/>
</dbReference>
<dbReference type="InterPro" id="IPR007177">
    <property type="entry name" value="Tsr3_C"/>
</dbReference>
<evidence type="ECO:0000256" key="4">
    <source>
        <dbReference type="ARBA" id="ARBA00022679"/>
    </source>
</evidence>
<protein>
    <recommendedName>
        <fullName evidence="10">18S rRNA aminocarboxypropyltransferase</fullName>
    </recommendedName>
</protein>
<dbReference type="PANTHER" id="PTHR20426:SF0">
    <property type="entry name" value="18S RRNA AMINOCARBOXYPROPYLTRANSFERASE"/>
    <property type="match status" value="1"/>
</dbReference>
<dbReference type="InterPro" id="IPR022968">
    <property type="entry name" value="Tsr3-like"/>
</dbReference>
<keyword evidence="2" id="KW-0690">Ribosome biogenesis</keyword>
<reference evidence="8 9" key="1">
    <citation type="submission" date="2014-06" db="EMBL/GenBank/DDBJ databases">
        <title>Evolutionary Origins and Diversification of the Mycorrhizal Mutualists.</title>
        <authorList>
            <consortium name="DOE Joint Genome Institute"/>
            <consortium name="Mycorrhizal Genomics Consortium"/>
            <person name="Kohler A."/>
            <person name="Kuo A."/>
            <person name="Nagy L.G."/>
            <person name="Floudas D."/>
            <person name="Copeland A."/>
            <person name="Barry K.W."/>
            <person name="Cichocki N."/>
            <person name="Veneault-Fourrey C."/>
            <person name="LaButti K."/>
            <person name="Lindquist E.A."/>
            <person name="Lipzen A."/>
            <person name="Lundell T."/>
            <person name="Morin E."/>
            <person name="Murat C."/>
            <person name="Riley R."/>
            <person name="Ohm R."/>
            <person name="Sun H."/>
            <person name="Tunlid A."/>
            <person name="Henrissat B."/>
            <person name="Grigoriev I.V."/>
            <person name="Hibbett D.S."/>
            <person name="Martin F."/>
        </authorList>
    </citation>
    <scope>NUCLEOTIDE SEQUENCE [LARGE SCALE GENOMIC DNA]</scope>
    <source>
        <strain evidence="8 9">FD-325 SS-3</strain>
    </source>
</reference>
<evidence type="ECO:0000259" key="6">
    <source>
        <dbReference type="Pfam" id="PF04034"/>
    </source>
</evidence>
<accession>A0A0C9T817</accession>
<dbReference type="HOGENOM" id="CLU_035060_4_2_1"/>
<keyword evidence="4" id="KW-0808">Transferase</keyword>
<keyword evidence="3" id="KW-0698">rRNA processing</keyword>
<dbReference type="Pfam" id="PF04068">
    <property type="entry name" value="Fer4_RLI"/>
    <property type="match status" value="1"/>
</dbReference>
<evidence type="ECO:0000313" key="9">
    <source>
        <dbReference type="Proteomes" id="UP000053263"/>
    </source>
</evidence>
<dbReference type="OrthoDB" id="10262062at2759"/>
<keyword evidence="9" id="KW-1185">Reference proteome</keyword>
<evidence type="ECO:0000256" key="1">
    <source>
        <dbReference type="ARBA" id="ARBA00022490"/>
    </source>
</evidence>
<evidence type="ECO:0000256" key="5">
    <source>
        <dbReference type="ARBA" id="ARBA00022691"/>
    </source>
</evidence>
<keyword evidence="5" id="KW-0949">S-adenosyl-L-methionine</keyword>
<feature type="domain" description="RNase L inhibitor RLI-like possible metal-binding" evidence="7">
    <location>
        <begin position="19"/>
        <end position="50"/>
    </location>
</feature>
<keyword evidence="1" id="KW-0963">Cytoplasm</keyword>
<gene>
    <name evidence="8" type="ORF">PLICRDRAFT_359442</name>
</gene>
<dbReference type="GO" id="GO:0030490">
    <property type="term" value="P:maturation of SSU-rRNA"/>
    <property type="evidence" value="ECO:0007669"/>
    <property type="project" value="TreeGrafter"/>
</dbReference>
<sequence length="183" mass="20326">MGKRRTDRQTPRTSSAIPVPVAMWDFGHCDPRRCSGKRLLRQHLIRELPLTRFHGLVLSPLATQLLSPDDAPILRAAGLAVVECSWARLEDVPFAKIRSPHERLLPYLIATNATNYGKPRKLNCAEALAAAFYITGFPQYAEIILGGGVRHDEDDDNDNDVANKKGKAAAQWDGGGVFWKVNR</sequence>
<proteinExistence type="predicted"/>
<organism evidence="8 9">
    <name type="scientific">Plicaturopsis crispa FD-325 SS-3</name>
    <dbReference type="NCBI Taxonomy" id="944288"/>
    <lineage>
        <taxon>Eukaryota</taxon>
        <taxon>Fungi</taxon>
        <taxon>Dikarya</taxon>
        <taxon>Basidiomycota</taxon>
        <taxon>Agaricomycotina</taxon>
        <taxon>Agaricomycetes</taxon>
        <taxon>Agaricomycetidae</taxon>
        <taxon>Amylocorticiales</taxon>
        <taxon>Amylocorticiaceae</taxon>
        <taxon>Plicatura</taxon>
        <taxon>Plicaturopsis crispa</taxon>
    </lineage>
</organism>
<evidence type="ECO:0000256" key="3">
    <source>
        <dbReference type="ARBA" id="ARBA00022552"/>
    </source>
</evidence>
<evidence type="ECO:0000259" key="7">
    <source>
        <dbReference type="Pfam" id="PF04068"/>
    </source>
</evidence>
<dbReference type="InterPro" id="IPR007209">
    <property type="entry name" value="RNaseL-inhib-like_metal-bd_dom"/>
</dbReference>
<dbReference type="AlphaFoldDB" id="A0A0C9T817"/>
<dbReference type="EMBL" id="KN832571">
    <property type="protein sequence ID" value="KII84293.1"/>
    <property type="molecule type" value="Genomic_DNA"/>
</dbReference>
<evidence type="ECO:0000256" key="2">
    <source>
        <dbReference type="ARBA" id="ARBA00022517"/>
    </source>
</evidence>
<evidence type="ECO:0000313" key="8">
    <source>
        <dbReference type="EMBL" id="KII84293.1"/>
    </source>
</evidence>
<dbReference type="Pfam" id="PF04034">
    <property type="entry name" value="Ribo_biogen_C"/>
    <property type="match status" value="1"/>
</dbReference>
<feature type="domain" description="16S/18S rRNA aminocarboxypropyltransferase Tsr3 C-terminal" evidence="6">
    <location>
        <begin position="56"/>
        <end position="145"/>
    </location>
</feature>
<dbReference type="Proteomes" id="UP000053263">
    <property type="component" value="Unassembled WGS sequence"/>
</dbReference>
<dbReference type="PANTHER" id="PTHR20426">
    <property type="entry name" value="RIBOSOME BIOGENESIS PROTEIN TSR3 HOMOLOG"/>
    <property type="match status" value="1"/>
</dbReference>
<name>A0A0C9T817_PLICR</name>
<evidence type="ECO:0008006" key="10">
    <source>
        <dbReference type="Google" id="ProtNLM"/>
    </source>
</evidence>